<evidence type="ECO:0000256" key="7">
    <source>
        <dbReference type="ARBA" id="ARBA00022777"/>
    </source>
</evidence>
<evidence type="ECO:0000256" key="3">
    <source>
        <dbReference type="ARBA" id="ARBA00022490"/>
    </source>
</evidence>
<evidence type="ECO:0000256" key="5">
    <source>
        <dbReference type="ARBA" id="ARBA00022679"/>
    </source>
</evidence>
<reference evidence="9 10" key="1">
    <citation type="submission" date="2019-03" db="EMBL/GenBank/DDBJ databases">
        <title>Sapientia aquatica gen. nov., sp. nov., isolated from a crater lake.</title>
        <authorList>
            <person name="Felfoldi T."/>
            <person name="Szabo A."/>
            <person name="Toth E."/>
            <person name="Schumann P."/>
            <person name="Keki Z."/>
            <person name="Marialigeti K."/>
            <person name="Mathe I."/>
        </authorList>
    </citation>
    <scope>NUCLEOTIDE SEQUENCE [LARGE SCALE GENOMIC DNA]</scope>
    <source>
        <strain evidence="9 10">SA-152</strain>
    </source>
</reference>
<dbReference type="Proteomes" id="UP000294829">
    <property type="component" value="Unassembled WGS sequence"/>
</dbReference>
<keyword evidence="7" id="KW-0418">Kinase</keyword>
<evidence type="ECO:0000313" key="9">
    <source>
        <dbReference type="EMBL" id="TDK61329.1"/>
    </source>
</evidence>
<protein>
    <submittedName>
        <fullName evidence="9">PTS sugar transporter subunit IIA</fullName>
    </submittedName>
</protein>
<dbReference type="PANTHER" id="PTHR33799:SF1">
    <property type="entry name" value="PTS SYSTEM MANNOSE-SPECIFIC EIIAB COMPONENT-RELATED"/>
    <property type="match status" value="1"/>
</dbReference>
<keyword evidence="10" id="KW-1185">Reference proteome</keyword>
<dbReference type="EMBL" id="SMYL01000013">
    <property type="protein sequence ID" value="TDK61329.1"/>
    <property type="molecule type" value="Genomic_DNA"/>
</dbReference>
<keyword evidence="2" id="KW-0813">Transport</keyword>
<dbReference type="GO" id="GO:0016301">
    <property type="term" value="F:kinase activity"/>
    <property type="evidence" value="ECO:0007669"/>
    <property type="project" value="UniProtKB-KW"/>
</dbReference>
<feature type="domain" description="PTS EIIA type-4" evidence="8">
    <location>
        <begin position="1"/>
        <end position="123"/>
    </location>
</feature>
<dbReference type="InterPro" id="IPR036662">
    <property type="entry name" value="PTS_EIIA_man-typ_sf"/>
</dbReference>
<proteinExistence type="predicted"/>
<sequence>MVGILILAHAPLGSAFITAARHVFRSTPEHLEAIDVQPDQNTDEVIELGKQAIGRLNLGDGVLVLTDVFGGTPANCSQKLDALDQVAVLAGLSLPMLLRALTYRNDNLDVVFEMAQAGAQNGAIRVDNRLRIAP</sequence>
<dbReference type="InterPro" id="IPR004701">
    <property type="entry name" value="PTS_EIIA_man-typ"/>
</dbReference>
<evidence type="ECO:0000256" key="1">
    <source>
        <dbReference type="ARBA" id="ARBA00004496"/>
    </source>
</evidence>
<accession>A0A4R5VRH2</accession>
<evidence type="ECO:0000259" key="8">
    <source>
        <dbReference type="PROSITE" id="PS51096"/>
    </source>
</evidence>
<keyword evidence="6" id="KW-0598">Phosphotransferase system</keyword>
<dbReference type="RefSeq" id="WP_133330836.1">
    <property type="nucleotide sequence ID" value="NZ_SMYL01000013.1"/>
</dbReference>
<dbReference type="Pfam" id="PF03610">
    <property type="entry name" value="EIIA-man"/>
    <property type="match status" value="1"/>
</dbReference>
<name>A0A4R5VRH2_9BURK</name>
<organism evidence="9 10">
    <name type="scientific">Sapientia aquatica</name>
    <dbReference type="NCBI Taxonomy" id="1549640"/>
    <lineage>
        <taxon>Bacteria</taxon>
        <taxon>Pseudomonadati</taxon>
        <taxon>Pseudomonadota</taxon>
        <taxon>Betaproteobacteria</taxon>
        <taxon>Burkholderiales</taxon>
        <taxon>Oxalobacteraceae</taxon>
        <taxon>Sapientia</taxon>
    </lineage>
</organism>
<keyword evidence="4 9" id="KW-0762">Sugar transport</keyword>
<comment type="caution">
    <text evidence="9">The sequence shown here is derived from an EMBL/GenBank/DDBJ whole genome shotgun (WGS) entry which is preliminary data.</text>
</comment>
<dbReference type="CDD" id="cd00006">
    <property type="entry name" value="PTS_IIA_man"/>
    <property type="match status" value="1"/>
</dbReference>
<dbReference type="GO" id="GO:0009401">
    <property type="term" value="P:phosphoenolpyruvate-dependent sugar phosphotransferase system"/>
    <property type="evidence" value="ECO:0007669"/>
    <property type="project" value="UniProtKB-KW"/>
</dbReference>
<dbReference type="InterPro" id="IPR033887">
    <property type="entry name" value="PTS_IIA_man"/>
</dbReference>
<dbReference type="OrthoDB" id="8795346at2"/>
<gene>
    <name evidence="9" type="ORF">E2I14_17260</name>
</gene>
<dbReference type="GO" id="GO:0016020">
    <property type="term" value="C:membrane"/>
    <property type="evidence" value="ECO:0007669"/>
    <property type="project" value="InterPro"/>
</dbReference>
<dbReference type="InterPro" id="IPR051471">
    <property type="entry name" value="Bacterial_PTS_sugar_comp"/>
</dbReference>
<dbReference type="PANTHER" id="PTHR33799">
    <property type="entry name" value="PTS PERMEASE-RELATED-RELATED"/>
    <property type="match status" value="1"/>
</dbReference>
<evidence type="ECO:0000256" key="2">
    <source>
        <dbReference type="ARBA" id="ARBA00022448"/>
    </source>
</evidence>
<dbReference type="Gene3D" id="3.40.50.510">
    <property type="entry name" value="Phosphotransferase system, mannose-type IIA component"/>
    <property type="match status" value="1"/>
</dbReference>
<evidence type="ECO:0000256" key="4">
    <source>
        <dbReference type="ARBA" id="ARBA00022597"/>
    </source>
</evidence>
<keyword evidence="3" id="KW-0963">Cytoplasm</keyword>
<dbReference type="SUPFAM" id="SSF53062">
    <property type="entry name" value="PTS system fructose IIA component-like"/>
    <property type="match status" value="1"/>
</dbReference>
<comment type="subcellular location">
    <subcellularLocation>
        <location evidence="1">Cytoplasm</location>
    </subcellularLocation>
</comment>
<evidence type="ECO:0000313" key="10">
    <source>
        <dbReference type="Proteomes" id="UP000294829"/>
    </source>
</evidence>
<evidence type="ECO:0000256" key="6">
    <source>
        <dbReference type="ARBA" id="ARBA00022683"/>
    </source>
</evidence>
<dbReference type="AlphaFoldDB" id="A0A4R5VRH2"/>
<keyword evidence="5" id="KW-0808">Transferase</keyword>
<dbReference type="PROSITE" id="PS51096">
    <property type="entry name" value="PTS_EIIA_TYPE_4"/>
    <property type="match status" value="1"/>
</dbReference>
<dbReference type="GO" id="GO:0005737">
    <property type="term" value="C:cytoplasm"/>
    <property type="evidence" value="ECO:0007669"/>
    <property type="project" value="UniProtKB-SubCell"/>
</dbReference>